<dbReference type="Pfam" id="PF00004">
    <property type="entry name" value="AAA"/>
    <property type="match status" value="1"/>
</dbReference>
<dbReference type="InterPro" id="IPR050773">
    <property type="entry name" value="CbxX/CfxQ_RuBisCO_ESX"/>
</dbReference>
<dbReference type="AlphaFoldDB" id="E7N002"/>
<dbReference type="PRINTS" id="PR00819">
    <property type="entry name" value="CBXCFQXSUPER"/>
</dbReference>
<name>E7N002_9FIRM</name>
<dbReference type="Pfam" id="PF17866">
    <property type="entry name" value="AAA_lid_6"/>
    <property type="match status" value="1"/>
</dbReference>
<sequence length="710" mass="80270">MSKRWDNCFDMITASRLVLILEVPKGDVHIMLFYAVEVKDLRNMMPDRSVQFDRVNAEKINSDLRSVFMERNMGKVSEFALIYEVDNDVMRIALALGENRIAYAYETLQNTFSKAPYHLAVQIGEMLEITSAEFFRRCAEADHTGGLIRYTLPEYFEEWSEGCDPDDFRITAGLCDSEPRGEEAAVHRAKQLLMGEAFIEEIRRIYAQDNHRTLIEHPVHYKLNVADAACAEPAVRLLLECLYENGRLPGCRYDILTRCNESWGVADKISQLLAQSEGATVVLSFADLARESGANSALLRDKEVFDSLCTGIKAHRRKTLFIFVTDRSGADECRRLTNVVGEELHILDLPESRRSRAQAEAYLTALIKGSDYAAFAEDGDYILPDQQNGYTAEDVHRVFDAWHKQALLRAYPAYRTQYAEELCTARYDKTQTVYDEFNAMVGLGEVKEIVRNLIAAHKMRKLRASWGITDEGAARHMVFTGNPGTAKTTTARLIARILEEEGVLPRCPLVECGRADLVGRYVGWTAPKVRKKFAQAHGGILFIDEAYALMEEHRTFGDEAINTIVQEMENQREDVIVILAGYPEKMKELLLHNEGLKSRVGFRLHFPDYTPAELDGILSQMGHKSGYTMTDAARRKCGAIFTAAVKDKNFGNGRFVRNLLEQAILRQSRRLLERGGRIVREVGLTLDAEDFEAPALDRVEKPGIGFCRTA</sequence>
<evidence type="ECO:0000313" key="5">
    <source>
        <dbReference type="EMBL" id="EFW30666.1"/>
    </source>
</evidence>
<dbReference type="EMBL" id="AECV01000001">
    <property type="protein sequence ID" value="EFW30666.1"/>
    <property type="molecule type" value="Genomic_DNA"/>
</dbReference>
<keyword evidence="2" id="KW-0547">Nucleotide-binding</keyword>
<dbReference type="Gene3D" id="1.10.8.60">
    <property type="match status" value="1"/>
</dbReference>
<dbReference type="SMART" id="SM00382">
    <property type="entry name" value="AAA"/>
    <property type="match status" value="1"/>
</dbReference>
<dbReference type="InterPro" id="IPR041627">
    <property type="entry name" value="AAA_lid_6"/>
</dbReference>
<dbReference type="SUPFAM" id="SSF52540">
    <property type="entry name" value="P-loop containing nucleoside triphosphate hydrolases"/>
    <property type="match status" value="1"/>
</dbReference>
<proteinExistence type="inferred from homology"/>
<evidence type="ECO:0000313" key="6">
    <source>
        <dbReference type="Proteomes" id="UP000004633"/>
    </source>
</evidence>
<comment type="similarity">
    <text evidence="1">Belongs to the CbxX/CfxQ family.</text>
</comment>
<dbReference type="HOGENOM" id="CLU_023990_0_0_9"/>
<keyword evidence="3" id="KW-0067">ATP-binding</keyword>
<evidence type="ECO:0000259" key="4">
    <source>
        <dbReference type="SMART" id="SM00382"/>
    </source>
</evidence>
<feature type="domain" description="AAA+ ATPase" evidence="4">
    <location>
        <begin position="473"/>
        <end position="610"/>
    </location>
</feature>
<dbReference type="FunFam" id="3.40.50.300:FF:000216">
    <property type="entry name" value="Type VII secretion ATPase EccA"/>
    <property type="match status" value="1"/>
</dbReference>
<evidence type="ECO:0000256" key="2">
    <source>
        <dbReference type="ARBA" id="ARBA00022741"/>
    </source>
</evidence>
<gene>
    <name evidence="5" type="ORF">HMPREF9555_00295</name>
</gene>
<dbReference type="PANTHER" id="PTHR43392">
    <property type="entry name" value="AAA-TYPE ATPASE FAMILY PROTEIN / ANKYRIN REPEAT FAMILY PROTEIN"/>
    <property type="match status" value="1"/>
</dbReference>
<accession>E7N002</accession>
<evidence type="ECO:0000256" key="3">
    <source>
        <dbReference type="ARBA" id="ARBA00022840"/>
    </source>
</evidence>
<dbReference type="Proteomes" id="UP000004633">
    <property type="component" value="Unassembled WGS sequence"/>
</dbReference>
<dbReference type="PANTHER" id="PTHR43392:SF2">
    <property type="entry name" value="AAA-TYPE ATPASE FAMILY PROTEIN _ ANKYRIN REPEAT FAMILY PROTEIN"/>
    <property type="match status" value="1"/>
</dbReference>
<dbReference type="InterPro" id="IPR027417">
    <property type="entry name" value="P-loop_NTPase"/>
</dbReference>
<dbReference type="Gene3D" id="3.40.50.300">
    <property type="entry name" value="P-loop containing nucleotide triphosphate hydrolases"/>
    <property type="match status" value="1"/>
</dbReference>
<dbReference type="InterPro" id="IPR003593">
    <property type="entry name" value="AAA+_ATPase"/>
</dbReference>
<comment type="caution">
    <text evidence="5">The sequence shown here is derived from an EMBL/GenBank/DDBJ whole genome shotgun (WGS) entry which is preliminary data.</text>
</comment>
<dbReference type="InterPro" id="IPR003959">
    <property type="entry name" value="ATPase_AAA_core"/>
</dbReference>
<dbReference type="GO" id="GO:0005524">
    <property type="term" value="F:ATP binding"/>
    <property type="evidence" value="ECO:0007669"/>
    <property type="project" value="UniProtKB-KW"/>
</dbReference>
<reference evidence="5 6" key="1">
    <citation type="submission" date="2010-08" db="EMBL/GenBank/DDBJ databases">
        <authorList>
            <person name="Weinstock G."/>
            <person name="Sodergren E."/>
            <person name="Clifton S."/>
            <person name="Fulton L."/>
            <person name="Fulton B."/>
            <person name="Courtney L."/>
            <person name="Fronick C."/>
            <person name="Harrison M."/>
            <person name="Strong C."/>
            <person name="Farmer C."/>
            <person name="Delahaunty K."/>
            <person name="Markovic C."/>
            <person name="Hall O."/>
            <person name="Minx P."/>
            <person name="Tomlinson C."/>
            <person name="Mitreva M."/>
            <person name="Hou S."/>
            <person name="Chen J."/>
            <person name="Wollam A."/>
            <person name="Pepin K.H."/>
            <person name="Johnson M."/>
            <person name="Bhonagiri V."/>
            <person name="Zhang X."/>
            <person name="Suruliraj S."/>
            <person name="Warren W."/>
            <person name="Chinwalla A."/>
            <person name="Mardis E.R."/>
            <person name="Wilson R.K."/>
        </authorList>
    </citation>
    <scope>NUCLEOTIDE SEQUENCE [LARGE SCALE GENOMIC DNA]</scope>
    <source>
        <strain evidence="5 6">F0399</strain>
    </source>
</reference>
<dbReference type="STRING" id="749551.HMPREF9555_00295"/>
<dbReference type="CDD" id="cd00009">
    <property type="entry name" value="AAA"/>
    <property type="match status" value="1"/>
</dbReference>
<evidence type="ECO:0000256" key="1">
    <source>
        <dbReference type="ARBA" id="ARBA00010378"/>
    </source>
</evidence>
<dbReference type="GO" id="GO:0016887">
    <property type="term" value="F:ATP hydrolysis activity"/>
    <property type="evidence" value="ECO:0007669"/>
    <property type="project" value="InterPro"/>
</dbReference>
<dbReference type="InterPro" id="IPR000641">
    <property type="entry name" value="CbxX/CfxQ"/>
</dbReference>
<organism evidence="5 6">
    <name type="scientific">Selenomonas artemidis F0399</name>
    <dbReference type="NCBI Taxonomy" id="749551"/>
    <lineage>
        <taxon>Bacteria</taxon>
        <taxon>Bacillati</taxon>
        <taxon>Bacillota</taxon>
        <taxon>Negativicutes</taxon>
        <taxon>Selenomonadales</taxon>
        <taxon>Selenomonadaceae</taxon>
        <taxon>Selenomonas</taxon>
    </lineage>
</organism>
<keyword evidence="6" id="KW-1185">Reference proteome</keyword>
<protein>
    <submittedName>
        <fullName evidence="5">ATPase, AAA family</fullName>
    </submittedName>
</protein>